<evidence type="ECO:0000313" key="5">
    <source>
        <dbReference type="EMBL" id="CAK7219573.1"/>
    </source>
</evidence>
<dbReference type="Gene3D" id="3.20.20.100">
    <property type="entry name" value="NADP-dependent oxidoreductase domain"/>
    <property type="match status" value="1"/>
</dbReference>
<protein>
    <recommendedName>
        <fullName evidence="4">NADP-dependent oxidoreductase domain-containing protein</fullName>
    </recommendedName>
</protein>
<dbReference type="PANTHER" id="PTHR43150">
    <property type="entry name" value="HYPERKINETIC, ISOFORM M"/>
    <property type="match status" value="1"/>
</dbReference>
<comment type="caution">
    <text evidence="5">The sequence shown here is derived from an EMBL/GenBank/DDBJ whole genome shotgun (WGS) entry which is preliminary data.</text>
</comment>
<name>A0ABP0BIX5_9PEZI</name>
<dbReference type="PANTHER" id="PTHR43150:SF6">
    <property type="entry name" value="VIC POTASSIUM ION CHANNEL, BETA SUBUNIT (EUROFUNG)"/>
    <property type="match status" value="1"/>
</dbReference>
<comment type="similarity">
    <text evidence="1">Belongs to the shaker potassium channel beta subunit family.</text>
</comment>
<dbReference type="InterPro" id="IPR036812">
    <property type="entry name" value="NAD(P)_OxRdtase_dom_sf"/>
</dbReference>
<keyword evidence="2" id="KW-0521">NADP</keyword>
<feature type="domain" description="NADP-dependent oxidoreductase" evidence="4">
    <location>
        <begin position="26"/>
        <end position="335"/>
    </location>
</feature>
<dbReference type="PRINTS" id="PR01577">
    <property type="entry name" value="KCNABCHANNEL"/>
</dbReference>
<dbReference type="SUPFAM" id="SSF51430">
    <property type="entry name" value="NAD(P)-linked oxidoreductase"/>
    <property type="match status" value="1"/>
</dbReference>
<evidence type="ECO:0000313" key="6">
    <source>
        <dbReference type="Proteomes" id="UP001642406"/>
    </source>
</evidence>
<organism evidence="5 6">
    <name type="scientific">Sporothrix bragantina</name>
    <dbReference type="NCBI Taxonomy" id="671064"/>
    <lineage>
        <taxon>Eukaryota</taxon>
        <taxon>Fungi</taxon>
        <taxon>Dikarya</taxon>
        <taxon>Ascomycota</taxon>
        <taxon>Pezizomycotina</taxon>
        <taxon>Sordariomycetes</taxon>
        <taxon>Sordariomycetidae</taxon>
        <taxon>Ophiostomatales</taxon>
        <taxon>Ophiostomataceae</taxon>
        <taxon>Sporothrix</taxon>
    </lineage>
</organism>
<gene>
    <name evidence="5" type="ORF">SBRCBS47491_003898</name>
</gene>
<dbReference type="InterPro" id="IPR023210">
    <property type="entry name" value="NADP_OxRdtase_dom"/>
</dbReference>
<evidence type="ECO:0000256" key="1">
    <source>
        <dbReference type="ARBA" id="ARBA00006515"/>
    </source>
</evidence>
<keyword evidence="6" id="KW-1185">Reference proteome</keyword>
<evidence type="ECO:0000256" key="3">
    <source>
        <dbReference type="ARBA" id="ARBA00023002"/>
    </source>
</evidence>
<dbReference type="EMBL" id="CAWUHC010000027">
    <property type="protein sequence ID" value="CAK7219573.1"/>
    <property type="molecule type" value="Genomic_DNA"/>
</dbReference>
<dbReference type="InterPro" id="IPR005399">
    <property type="entry name" value="K_chnl_volt-dep_bsu_KCNAB-rel"/>
</dbReference>
<evidence type="ECO:0000259" key="4">
    <source>
        <dbReference type="Pfam" id="PF00248"/>
    </source>
</evidence>
<evidence type="ECO:0000256" key="2">
    <source>
        <dbReference type="ARBA" id="ARBA00022857"/>
    </source>
</evidence>
<accession>A0ABP0BIX5</accession>
<reference evidence="5 6" key="1">
    <citation type="submission" date="2024-01" db="EMBL/GenBank/DDBJ databases">
        <authorList>
            <person name="Allen C."/>
            <person name="Tagirdzhanova G."/>
        </authorList>
    </citation>
    <scope>NUCLEOTIDE SEQUENCE [LARGE SCALE GENOMIC DNA]</scope>
</reference>
<dbReference type="Pfam" id="PF00248">
    <property type="entry name" value="Aldo_ket_red"/>
    <property type="match status" value="1"/>
</dbReference>
<dbReference type="Proteomes" id="UP001642406">
    <property type="component" value="Unassembled WGS sequence"/>
</dbReference>
<sequence>MATKPEGLPEMEYRFLGRSGLKVSALSLGGWLTYGGHIDEDGTFACMKAAYDAGCNFFDCAETYADGESEVAMGKAIKKYGWKRNDIVISTKIYWGGAFGNNRANNVGLSRKHIIEGLDLALARLQLDYVDLVYAHRPDRQTPIEETVRAFNHVINQGKAFYWGTSDWNADEIAQAWRYADKLGLIGPVMEQPEYNMLKREKVELEFAHLYREVGLGLTTFSPLRLGILSGKYRDGIPEGSRLAQTQVEFIAGLWKRTGKEEFEAIAAQVRKLEPIAESLGVSQSVLALAWVLSNKNVSSAIMGASKPEQVFENIQAIATYKKLTPEILAEIDTVLNNKPPAIVERF</sequence>
<keyword evidence="3" id="KW-0560">Oxidoreductase</keyword>
<proteinExistence type="inferred from homology"/>